<evidence type="ECO:0000259" key="4">
    <source>
        <dbReference type="PROSITE" id="PS50893"/>
    </source>
</evidence>
<dbReference type="InterPro" id="IPR027417">
    <property type="entry name" value="P-loop_NTPase"/>
</dbReference>
<reference evidence="6" key="1">
    <citation type="submission" date="2017-04" db="EMBL/GenBank/DDBJ databases">
        <authorList>
            <person name="Varghese N."/>
            <person name="Submissions S."/>
        </authorList>
    </citation>
    <scope>NUCLEOTIDE SEQUENCE [LARGE SCALE GENOMIC DNA]</scope>
    <source>
        <strain evidence="6">DSM 21500</strain>
    </source>
</reference>
<dbReference type="GO" id="GO:0016887">
    <property type="term" value="F:ATP hydrolysis activity"/>
    <property type="evidence" value="ECO:0007669"/>
    <property type="project" value="InterPro"/>
</dbReference>
<keyword evidence="1" id="KW-0813">Transport</keyword>
<sequence>MEAPLIQLKNVAFKPQEELILDDIQLSIPKGKKIRVTGASGSGKSTLLKLIAFLIPKDSGTIQYQGRDIKEISPMDYRKKVSYITQTPQLFGKTIEDNLRFPAEVRNESFDSERAKQLLKDFHLEYLELNQPVKNLSGGERQRVGLIRHFMYEPEVLLLDEISSALDEDLRESVWKWLVNHAKEHQQTIMWISHIEDELIQPDAEIHLEHHTAEWREL</sequence>
<accession>A0A1W1Y6J2</accession>
<keyword evidence="1" id="KW-0592">Phosphate transport</keyword>
<organism evidence="5 6">
    <name type="scientific">Aerococcus suis</name>
    <dbReference type="NCBI Taxonomy" id="371602"/>
    <lineage>
        <taxon>Bacteria</taxon>
        <taxon>Bacillati</taxon>
        <taxon>Bacillota</taxon>
        <taxon>Bacilli</taxon>
        <taxon>Lactobacillales</taxon>
        <taxon>Aerococcaceae</taxon>
        <taxon>Aerococcus</taxon>
    </lineage>
</organism>
<dbReference type="SUPFAM" id="SSF52540">
    <property type="entry name" value="P-loop containing nucleoside triphosphate hydrolases"/>
    <property type="match status" value="1"/>
</dbReference>
<dbReference type="Gene3D" id="3.40.50.300">
    <property type="entry name" value="P-loop containing nucleotide triphosphate hydrolases"/>
    <property type="match status" value="1"/>
</dbReference>
<keyword evidence="2" id="KW-0547">Nucleotide-binding</keyword>
<dbReference type="OrthoDB" id="9785080at2"/>
<evidence type="ECO:0000256" key="2">
    <source>
        <dbReference type="ARBA" id="ARBA00022741"/>
    </source>
</evidence>
<evidence type="ECO:0000256" key="1">
    <source>
        <dbReference type="ARBA" id="ARBA00022592"/>
    </source>
</evidence>
<evidence type="ECO:0000313" key="6">
    <source>
        <dbReference type="Proteomes" id="UP000243884"/>
    </source>
</evidence>
<keyword evidence="6" id="KW-1185">Reference proteome</keyword>
<dbReference type="Pfam" id="PF00005">
    <property type="entry name" value="ABC_tran"/>
    <property type="match status" value="1"/>
</dbReference>
<proteinExistence type="predicted"/>
<evidence type="ECO:0000256" key="3">
    <source>
        <dbReference type="ARBA" id="ARBA00022840"/>
    </source>
</evidence>
<dbReference type="InterPro" id="IPR003439">
    <property type="entry name" value="ABC_transporter-like_ATP-bd"/>
</dbReference>
<dbReference type="EMBL" id="FWXK01000002">
    <property type="protein sequence ID" value="SMC31773.1"/>
    <property type="molecule type" value="Genomic_DNA"/>
</dbReference>
<dbReference type="InterPro" id="IPR003593">
    <property type="entry name" value="AAA+_ATPase"/>
</dbReference>
<dbReference type="Proteomes" id="UP000243884">
    <property type="component" value="Unassembled WGS sequence"/>
</dbReference>
<dbReference type="PROSITE" id="PS50893">
    <property type="entry name" value="ABC_TRANSPORTER_2"/>
    <property type="match status" value="1"/>
</dbReference>
<dbReference type="AlphaFoldDB" id="A0A1W1Y6J2"/>
<name>A0A1W1Y6J2_9LACT</name>
<dbReference type="PANTHER" id="PTHR43423">
    <property type="entry name" value="ABC TRANSPORTER I FAMILY MEMBER 17"/>
    <property type="match status" value="1"/>
</dbReference>
<evidence type="ECO:0000313" key="5">
    <source>
        <dbReference type="EMBL" id="SMC31773.1"/>
    </source>
</evidence>
<protein>
    <submittedName>
        <fullName evidence="5">Putative ABC transport system ATP-binding protein</fullName>
    </submittedName>
</protein>
<keyword evidence="3 5" id="KW-0067">ATP-binding</keyword>
<dbReference type="GO" id="GO:0005524">
    <property type="term" value="F:ATP binding"/>
    <property type="evidence" value="ECO:0007669"/>
    <property type="project" value="UniProtKB-KW"/>
</dbReference>
<dbReference type="PANTHER" id="PTHR43423:SF1">
    <property type="entry name" value="ABC TRANSPORTER I FAMILY MEMBER 17"/>
    <property type="match status" value="1"/>
</dbReference>
<dbReference type="SMART" id="SM00382">
    <property type="entry name" value="AAA"/>
    <property type="match status" value="1"/>
</dbReference>
<dbReference type="RefSeq" id="WP_084098022.1">
    <property type="nucleotide sequence ID" value="NZ_FWXK01000002.1"/>
</dbReference>
<gene>
    <name evidence="5" type="ORF">SAMN04487984_0406</name>
</gene>
<dbReference type="STRING" id="371602.SAMN04487984_0406"/>
<feature type="domain" description="ABC transporter" evidence="4">
    <location>
        <begin position="6"/>
        <end position="218"/>
    </location>
</feature>
<dbReference type="GO" id="GO:0006817">
    <property type="term" value="P:phosphate ion transport"/>
    <property type="evidence" value="ECO:0007669"/>
    <property type="project" value="UniProtKB-KW"/>
</dbReference>